<evidence type="ECO:0000256" key="8">
    <source>
        <dbReference type="ARBA" id="ARBA00022692"/>
    </source>
</evidence>
<name>A0A1I7Y7K2_9BILA</name>
<dbReference type="InterPro" id="IPR029668">
    <property type="entry name" value="TMEM98"/>
</dbReference>
<proteinExistence type="inferred from homology"/>
<dbReference type="GO" id="GO:0005789">
    <property type="term" value="C:endoplasmic reticulum membrane"/>
    <property type="evidence" value="ECO:0007669"/>
    <property type="project" value="UniProtKB-SubCell"/>
</dbReference>
<feature type="region of interest" description="Disordered" evidence="12">
    <location>
        <begin position="199"/>
        <end position="238"/>
    </location>
</feature>
<keyword evidence="11 13" id="KW-0472">Membrane</keyword>
<keyword evidence="10 13" id="KW-1133">Transmembrane helix</keyword>
<organism evidence="14 15">
    <name type="scientific">Steinernema glaseri</name>
    <dbReference type="NCBI Taxonomy" id="37863"/>
    <lineage>
        <taxon>Eukaryota</taxon>
        <taxon>Metazoa</taxon>
        <taxon>Ecdysozoa</taxon>
        <taxon>Nematoda</taxon>
        <taxon>Chromadorea</taxon>
        <taxon>Rhabditida</taxon>
        <taxon>Tylenchina</taxon>
        <taxon>Panagrolaimomorpha</taxon>
        <taxon>Strongyloidoidea</taxon>
        <taxon>Steinernematidae</taxon>
        <taxon>Steinernema</taxon>
    </lineage>
</organism>
<evidence type="ECO:0000256" key="5">
    <source>
        <dbReference type="ARBA" id="ARBA00014380"/>
    </source>
</evidence>
<evidence type="ECO:0000313" key="14">
    <source>
        <dbReference type="Proteomes" id="UP000095287"/>
    </source>
</evidence>
<accession>A0A1I7Y7K2</accession>
<evidence type="ECO:0000256" key="3">
    <source>
        <dbReference type="ARBA" id="ARBA00004648"/>
    </source>
</evidence>
<evidence type="ECO:0000256" key="7">
    <source>
        <dbReference type="ARBA" id="ARBA00022525"/>
    </source>
</evidence>
<dbReference type="Proteomes" id="UP000095287">
    <property type="component" value="Unplaced"/>
</dbReference>
<evidence type="ECO:0000256" key="9">
    <source>
        <dbReference type="ARBA" id="ARBA00022824"/>
    </source>
</evidence>
<evidence type="ECO:0000256" key="1">
    <source>
        <dbReference type="ARBA" id="ARBA00004401"/>
    </source>
</evidence>
<keyword evidence="14" id="KW-1185">Reference proteome</keyword>
<feature type="transmembrane region" description="Helical" evidence="13">
    <location>
        <begin position="6"/>
        <end position="28"/>
    </location>
</feature>
<evidence type="ECO:0000256" key="4">
    <source>
        <dbReference type="ARBA" id="ARBA00011024"/>
    </source>
</evidence>
<reference evidence="15" key="1">
    <citation type="submission" date="2016-11" db="UniProtKB">
        <authorList>
            <consortium name="WormBaseParasite"/>
        </authorList>
    </citation>
    <scope>IDENTIFICATION</scope>
</reference>
<evidence type="ECO:0000256" key="10">
    <source>
        <dbReference type="ARBA" id="ARBA00022989"/>
    </source>
</evidence>
<dbReference type="Gene3D" id="1.20.1410.10">
    <property type="entry name" value="I/LWEQ domain"/>
    <property type="match status" value="1"/>
</dbReference>
<sequence length="238" mass="25911">MDPIALLALVSLGITFLFTAVVLFVVLYGRFKFSEPVKFSNLKNQESIDDVMQLKPLIAQTLANDEWTYDASGMVEHCVDILKLCQSLIDALSSIPTQKLEMPMNFAICQAASRIVPLFDDLAASIAETPLDVRLMEARATACVTGCWALALPFSLLNQKYRDQFDGVLRQMEKHVFALKDAVLQAETAAQAAVPAITVVDEEPPQPVVPQKAPEEEAPRASPTSADECPADPAAPHA</sequence>
<evidence type="ECO:0000256" key="12">
    <source>
        <dbReference type="SAM" id="MobiDB-lite"/>
    </source>
</evidence>
<protein>
    <recommendedName>
        <fullName evidence="5">Transmembrane protein 98</fullName>
    </recommendedName>
</protein>
<dbReference type="PANTHER" id="PTHR32510:SF3">
    <property type="entry name" value="TRANSMEMBRANE PROTEIN 98"/>
    <property type="match status" value="1"/>
</dbReference>
<keyword evidence="6" id="KW-1003">Cell membrane</keyword>
<comment type="similarity">
    <text evidence="4">Belongs to the TMEM98 family.</text>
</comment>
<dbReference type="WBParaSite" id="L893_g13283.t1">
    <property type="protein sequence ID" value="L893_g13283.t1"/>
    <property type="gene ID" value="L893_g13283"/>
</dbReference>
<dbReference type="GO" id="GO:0005576">
    <property type="term" value="C:extracellular region"/>
    <property type="evidence" value="ECO:0007669"/>
    <property type="project" value="UniProtKB-SubCell"/>
</dbReference>
<keyword evidence="7" id="KW-0964">Secreted</keyword>
<keyword evidence="9" id="KW-0256">Endoplasmic reticulum</keyword>
<dbReference type="GO" id="GO:0005886">
    <property type="term" value="C:plasma membrane"/>
    <property type="evidence" value="ECO:0007669"/>
    <property type="project" value="UniProtKB-SubCell"/>
</dbReference>
<dbReference type="AlphaFoldDB" id="A0A1I7Y7K2"/>
<keyword evidence="8 13" id="KW-0812">Transmembrane</keyword>
<evidence type="ECO:0000256" key="2">
    <source>
        <dbReference type="ARBA" id="ARBA00004550"/>
    </source>
</evidence>
<evidence type="ECO:0000313" key="15">
    <source>
        <dbReference type="WBParaSite" id="L893_g13283.t1"/>
    </source>
</evidence>
<evidence type="ECO:0000256" key="6">
    <source>
        <dbReference type="ARBA" id="ARBA00022475"/>
    </source>
</evidence>
<evidence type="ECO:0000256" key="11">
    <source>
        <dbReference type="ARBA" id="ARBA00023136"/>
    </source>
</evidence>
<evidence type="ECO:0000256" key="13">
    <source>
        <dbReference type="SAM" id="Phobius"/>
    </source>
</evidence>
<dbReference type="PANTHER" id="PTHR32510">
    <property type="entry name" value="TRANSMEMBRANE PROTEIN 98"/>
    <property type="match status" value="1"/>
</dbReference>
<comment type="subcellular location">
    <subcellularLocation>
        <location evidence="1">Cell membrane</location>
        <topology evidence="1">Single-pass type II membrane protein</topology>
    </subcellularLocation>
    <subcellularLocation>
        <location evidence="3">Endoplasmic reticulum membrane</location>
        <topology evidence="3">Single-pass type II membrane protein</topology>
    </subcellularLocation>
    <subcellularLocation>
        <location evidence="2">Secreted</location>
        <location evidence="2">Extracellular exosome</location>
    </subcellularLocation>
</comment>